<proteinExistence type="predicted"/>
<dbReference type="GO" id="GO:0016887">
    <property type="term" value="F:ATP hydrolysis activity"/>
    <property type="evidence" value="ECO:0007669"/>
    <property type="project" value="TreeGrafter"/>
</dbReference>
<evidence type="ECO:0000313" key="5">
    <source>
        <dbReference type="EMBL" id="QDU69257.1"/>
    </source>
</evidence>
<dbReference type="KEGG" id="pbap:Pla133_43760"/>
<keyword evidence="1" id="KW-0547">Nucleotide-binding</keyword>
<evidence type="ECO:0000313" key="6">
    <source>
        <dbReference type="Proteomes" id="UP000316921"/>
    </source>
</evidence>
<organism evidence="5 6">
    <name type="scientific">Engelhardtia mirabilis</name>
    <dbReference type="NCBI Taxonomy" id="2528011"/>
    <lineage>
        <taxon>Bacteria</taxon>
        <taxon>Pseudomonadati</taxon>
        <taxon>Planctomycetota</taxon>
        <taxon>Planctomycetia</taxon>
        <taxon>Planctomycetia incertae sedis</taxon>
        <taxon>Engelhardtia</taxon>
    </lineage>
</organism>
<evidence type="ECO:0000256" key="1">
    <source>
        <dbReference type="ARBA" id="ARBA00022741"/>
    </source>
</evidence>
<dbReference type="AlphaFoldDB" id="A0A518BQJ9"/>
<dbReference type="GO" id="GO:0034605">
    <property type="term" value="P:cellular response to heat"/>
    <property type="evidence" value="ECO:0007669"/>
    <property type="project" value="TreeGrafter"/>
</dbReference>
<dbReference type="PANTHER" id="PTHR11638:SF18">
    <property type="entry name" value="HEAT SHOCK PROTEIN 104"/>
    <property type="match status" value="1"/>
</dbReference>
<name>A0A518BQJ9_9BACT</name>
<dbReference type="Gene3D" id="1.10.8.60">
    <property type="match status" value="1"/>
</dbReference>
<gene>
    <name evidence="5" type="primary">clpB_2</name>
    <name evidence="5" type="ORF">Pla133_43760</name>
</gene>
<dbReference type="SMART" id="SM01086">
    <property type="entry name" value="ClpB_D2-small"/>
    <property type="match status" value="1"/>
</dbReference>
<feature type="region of interest" description="Disordered" evidence="3">
    <location>
        <begin position="111"/>
        <end position="133"/>
    </location>
</feature>
<dbReference type="InterPro" id="IPR050130">
    <property type="entry name" value="ClpA_ClpB"/>
</dbReference>
<dbReference type="PANTHER" id="PTHR11638">
    <property type="entry name" value="ATP-DEPENDENT CLP PROTEASE"/>
    <property type="match status" value="1"/>
</dbReference>
<dbReference type="RefSeq" id="WP_145068991.1">
    <property type="nucleotide sequence ID" value="NZ_CP036287.1"/>
</dbReference>
<dbReference type="InterPro" id="IPR019489">
    <property type="entry name" value="Clp_ATPase_C"/>
</dbReference>
<reference evidence="5 6" key="1">
    <citation type="submission" date="2019-02" db="EMBL/GenBank/DDBJ databases">
        <title>Deep-cultivation of Planctomycetes and their phenomic and genomic characterization uncovers novel biology.</title>
        <authorList>
            <person name="Wiegand S."/>
            <person name="Jogler M."/>
            <person name="Boedeker C."/>
            <person name="Pinto D."/>
            <person name="Vollmers J."/>
            <person name="Rivas-Marin E."/>
            <person name="Kohn T."/>
            <person name="Peeters S.H."/>
            <person name="Heuer A."/>
            <person name="Rast P."/>
            <person name="Oberbeckmann S."/>
            <person name="Bunk B."/>
            <person name="Jeske O."/>
            <person name="Meyerdierks A."/>
            <person name="Storesund J.E."/>
            <person name="Kallscheuer N."/>
            <person name="Luecker S."/>
            <person name="Lage O.M."/>
            <person name="Pohl T."/>
            <person name="Merkel B.J."/>
            <person name="Hornburger P."/>
            <person name="Mueller R.-W."/>
            <person name="Bruemmer F."/>
            <person name="Labrenz M."/>
            <person name="Spormann A.M."/>
            <person name="Op den Camp H."/>
            <person name="Overmann J."/>
            <person name="Amann R."/>
            <person name="Jetten M.S.M."/>
            <person name="Mascher T."/>
            <person name="Medema M.H."/>
            <person name="Devos D.P."/>
            <person name="Kaster A.-K."/>
            <person name="Ovreas L."/>
            <person name="Rohde M."/>
            <person name="Galperin M.Y."/>
            <person name="Jogler C."/>
        </authorList>
    </citation>
    <scope>NUCLEOTIDE SEQUENCE [LARGE SCALE GENOMIC DNA]</scope>
    <source>
        <strain evidence="5 6">Pla133</strain>
    </source>
</reference>
<dbReference type="InterPro" id="IPR027417">
    <property type="entry name" value="P-loop_NTPase"/>
</dbReference>
<dbReference type="EMBL" id="CP036287">
    <property type="protein sequence ID" value="QDU69257.1"/>
    <property type="molecule type" value="Genomic_DNA"/>
</dbReference>
<evidence type="ECO:0000256" key="3">
    <source>
        <dbReference type="SAM" id="MobiDB-lite"/>
    </source>
</evidence>
<dbReference type="SUPFAM" id="SSF52540">
    <property type="entry name" value="P-loop containing nucleoside triphosphate hydrolases"/>
    <property type="match status" value="1"/>
</dbReference>
<evidence type="ECO:0000256" key="2">
    <source>
        <dbReference type="ARBA" id="ARBA00022840"/>
    </source>
</evidence>
<feature type="domain" description="Clp ATPase C-terminal" evidence="4">
    <location>
        <begin position="19"/>
        <end position="113"/>
    </location>
</feature>
<dbReference type="Proteomes" id="UP000316921">
    <property type="component" value="Chromosome"/>
</dbReference>
<accession>A0A518BQJ9</accession>
<dbReference type="GO" id="GO:0005524">
    <property type="term" value="F:ATP binding"/>
    <property type="evidence" value="ECO:0007669"/>
    <property type="project" value="UniProtKB-KW"/>
</dbReference>
<dbReference type="GO" id="GO:0005737">
    <property type="term" value="C:cytoplasm"/>
    <property type="evidence" value="ECO:0007669"/>
    <property type="project" value="TreeGrafter"/>
</dbReference>
<dbReference type="Pfam" id="PF10431">
    <property type="entry name" value="ClpB_D2-small"/>
    <property type="match status" value="1"/>
</dbReference>
<keyword evidence="2" id="KW-0067">ATP-binding</keyword>
<protein>
    <submittedName>
        <fullName evidence="5">Chaperone protein ClpB</fullName>
    </submittedName>
</protein>
<keyword evidence="6" id="KW-1185">Reference proteome</keyword>
<sequence length="133" mass="14730">MTALARSGLHGDATDHNPLTKDDIKRIVHLQLAEVLARVAEQGLNLDVDDQALEFLIEHGFHEDYGARPMRRAIERYIEDPMAEKLLRGQFDMERPVAVSVEGEVAEAEALSFDQAEEPTPPEPVEAAVDSGE</sequence>
<evidence type="ECO:0000259" key="4">
    <source>
        <dbReference type="SMART" id="SM01086"/>
    </source>
</evidence>